<dbReference type="HOGENOM" id="CLU_2010074_0_0_2"/>
<feature type="region of interest" description="Disordered" evidence="1">
    <location>
        <begin position="1"/>
        <end position="25"/>
    </location>
</feature>
<feature type="domain" description="Halobacterial output" evidence="2">
    <location>
        <begin position="23"/>
        <end position="93"/>
    </location>
</feature>
<protein>
    <recommendedName>
        <fullName evidence="2">Halobacterial output domain-containing protein</fullName>
    </recommendedName>
</protein>
<dbReference type="Pfam" id="PF18545">
    <property type="entry name" value="HalOD1"/>
    <property type="match status" value="1"/>
</dbReference>
<feature type="region of interest" description="Disordered" evidence="1">
    <location>
        <begin position="90"/>
        <end position="123"/>
    </location>
</feature>
<evidence type="ECO:0000259" key="2">
    <source>
        <dbReference type="Pfam" id="PF18545"/>
    </source>
</evidence>
<dbReference type="AlphaFoldDB" id="F8D6X4"/>
<reference evidence="3 4" key="1">
    <citation type="journal article" date="2012" name="Stand. Genomic Sci.">
        <title>Complete genome sequence of Halopiger xanaduensis type strain (SH-6(T)).</title>
        <authorList>
            <person name="Anderson I."/>
            <person name="Tindall B.J."/>
            <person name="Rohde M."/>
            <person name="Lucas S."/>
            <person name="Han J."/>
            <person name="Lapidus A."/>
            <person name="Cheng J.F."/>
            <person name="Goodwin L."/>
            <person name="Pitluck S."/>
            <person name="Peters L."/>
            <person name="Pati A."/>
            <person name="Mikhailova N."/>
            <person name="Pagani I."/>
            <person name="Teshima H."/>
            <person name="Han C."/>
            <person name="Tapia R."/>
            <person name="Land M."/>
            <person name="Woyke T."/>
            <person name="Klenk H.P."/>
            <person name="Kyrpides N."/>
            <person name="Ivanova N."/>
        </authorList>
    </citation>
    <scope>NUCLEOTIDE SEQUENCE [LARGE SCALE GENOMIC DNA]</scope>
    <source>
        <strain evidence="4">DSM 18323 / JCM 14033 / SH-6</strain>
    </source>
</reference>
<proteinExistence type="predicted"/>
<dbReference type="Proteomes" id="UP000006794">
    <property type="component" value="Chromosome"/>
</dbReference>
<sequence length="123" mass="12878">MFLDGSEQYPYSMSGRSPSSTSSERLVQRIVETVAATRESSPSELSTPLYEAVDPDALGRLQQSSDDSSLRVQFAYEGCVVTIDGSGAVSVSPAQSDSGSAVLSSETAVDGSSIASRDEDITD</sequence>
<keyword evidence="4" id="KW-1185">Reference proteome</keyword>
<accession>F8D6X4</accession>
<gene>
    <name evidence="3" type="ordered locus">Halxa_0764</name>
</gene>
<feature type="compositionally biased region" description="Low complexity" evidence="1">
    <location>
        <begin position="12"/>
        <end position="23"/>
    </location>
</feature>
<evidence type="ECO:0000313" key="3">
    <source>
        <dbReference type="EMBL" id="AEH35403.1"/>
    </source>
</evidence>
<organism evidence="3 4">
    <name type="scientific">Halopiger xanaduensis (strain DSM 18323 / JCM 14033 / SH-6)</name>
    <dbReference type="NCBI Taxonomy" id="797210"/>
    <lineage>
        <taxon>Archaea</taxon>
        <taxon>Methanobacteriati</taxon>
        <taxon>Methanobacteriota</taxon>
        <taxon>Stenosarchaea group</taxon>
        <taxon>Halobacteria</taxon>
        <taxon>Halobacteriales</taxon>
        <taxon>Natrialbaceae</taxon>
        <taxon>Halopiger</taxon>
    </lineage>
</organism>
<evidence type="ECO:0000313" key="4">
    <source>
        <dbReference type="Proteomes" id="UP000006794"/>
    </source>
</evidence>
<dbReference type="InterPro" id="IPR040624">
    <property type="entry name" value="HalOD1"/>
</dbReference>
<dbReference type="eggNOG" id="arCOG08928">
    <property type="taxonomic scope" value="Archaea"/>
</dbReference>
<dbReference type="EMBL" id="CP002839">
    <property type="protein sequence ID" value="AEH35403.1"/>
    <property type="molecule type" value="Genomic_DNA"/>
</dbReference>
<dbReference type="KEGG" id="hxa:Halxa_0764"/>
<name>F8D6X4_HALXS</name>
<evidence type="ECO:0000256" key="1">
    <source>
        <dbReference type="SAM" id="MobiDB-lite"/>
    </source>
</evidence>
<feature type="compositionally biased region" description="Polar residues" evidence="1">
    <location>
        <begin position="92"/>
        <end position="107"/>
    </location>
</feature>